<keyword evidence="9" id="KW-0902">Two-component regulatory system</keyword>
<dbReference type="CDD" id="cd17546">
    <property type="entry name" value="REC_hyHK_CKI1_RcsC-like"/>
    <property type="match status" value="1"/>
</dbReference>
<dbReference type="GO" id="GO:0000155">
    <property type="term" value="F:phosphorelay sensor kinase activity"/>
    <property type="evidence" value="ECO:0007669"/>
    <property type="project" value="InterPro"/>
</dbReference>
<evidence type="ECO:0000256" key="13">
    <source>
        <dbReference type="SAM" id="Coils"/>
    </source>
</evidence>
<dbReference type="InterPro" id="IPR036097">
    <property type="entry name" value="HisK_dim/P_sf"/>
</dbReference>
<feature type="modified residue" description="4-aspartylphosphate" evidence="12">
    <location>
        <position position="1134"/>
    </location>
</feature>
<comment type="caution">
    <text evidence="20">The sequence shown here is derived from an EMBL/GenBank/DDBJ whole genome shotgun (WGS) entry which is preliminary data.</text>
</comment>
<keyword evidence="11" id="KW-0131">Cell cycle</keyword>
<dbReference type="Gene3D" id="3.30.450.20">
    <property type="entry name" value="PAS domain"/>
    <property type="match status" value="1"/>
</dbReference>
<keyword evidence="4 12" id="KW-0597">Phosphoprotein</keyword>
<dbReference type="PROSITE" id="PS50110">
    <property type="entry name" value="RESPONSE_REGULATORY"/>
    <property type="match status" value="1"/>
</dbReference>
<dbReference type="GO" id="GO:0016020">
    <property type="term" value="C:membrane"/>
    <property type="evidence" value="ECO:0007669"/>
    <property type="project" value="UniProtKB-SubCell"/>
</dbReference>
<dbReference type="InterPro" id="IPR010624">
    <property type="entry name" value="KaiC_dom"/>
</dbReference>
<dbReference type="GO" id="GO:0006281">
    <property type="term" value="P:DNA repair"/>
    <property type="evidence" value="ECO:0007669"/>
    <property type="project" value="InterPro"/>
</dbReference>
<dbReference type="InterPro" id="IPR027417">
    <property type="entry name" value="P-loop_NTPase"/>
</dbReference>
<comment type="subcellular location">
    <subcellularLocation>
        <location evidence="2">Membrane</location>
    </subcellularLocation>
</comment>
<proteinExistence type="predicted"/>
<evidence type="ECO:0000313" key="20">
    <source>
        <dbReference type="EMBL" id="CAE7674324.1"/>
    </source>
</evidence>
<dbReference type="CDD" id="cd16922">
    <property type="entry name" value="HATPase_EvgS-ArcB-TorS-like"/>
    <property type="match status" value="1"/>
</dbReference>
<evidence type="ECO:0000256" key="1">
    <source>
        <dbReference type="ARBA" id="ARBA00000085"/>
    </source>
</evidence>
<keyword evidence="8" id="KW-0067">ATP-binding</keyword>
<dbReference type="InterPro" id="IPR020588">
    <property type="entry name" value="RecA_ATP-bd"/>
</dbReference>
<feature type="domain" description="Response regulatory" evidence="15">
    <location>
        <begin position="1080"/>
        <end position="1199"/>
    </location>
</feature>
<dbReference type="PROSITE" id="PS50162">
    <property type="entry name" value="RECA_2"/>
    <property type="match status" value="1"/>
</dbReference>
<dbReference type="InterPro" id="IPR035965">
    <property type="entry name" value="PAS-like_dom_sf"/>
</dbReference>
<dbReference type="InterPro" id="IPR013655">
    <property type="entry name" value="PAS_fold_3"/>
</dbReference>
<accession>A0A812W9J4</accession>
<dbReference type="PANTHER" id="PTHR42926:SF1">
    <property type="entry name" value="CIRCADIAN CLOCK OSCILLATOR PROTEIN KAIC 1"/>
    <property type="match status" value="1"/>
</dbReference>
<evidence type="ECO:0000256" key="6">
    <source>
        <dbReference type="ARBA" id="ARBA00022741"/>
    </source>
</evidence>
<reference evidence="20" key="1">
    <citation type="submission" date="2021-02" db="EMBL/GenBank/DDBJ databases">
        <authorList>
            <person name="Dougan E. K."/>
            <person name="Rhodes N."/>
            <person name="Thang M."/>
            <person name="Chan C."/>
        </authorList>
    </citation>
    <scope>NUCLEOTIDE SEQUENCE</scope>
</reference>
<evidence type="ECO:0000256" key="8">
    <source>
        <dbReference type="ARBA" id="ARBA00022840"/>
    </source>
</evidence>
<dbReference type="Gene3D" id="3.30.565.10">
    <property type="entry name" value="Histidine kinase-like ATPase, C-terminal domain"/>
    <property type="match status" value="1"/>
</dbReference>
<evidence type="ECO:0000256" key="12">
    <source>
        <dbReference type="PROSITE-ProRule" id="PRU00169"/>
    </source>
</evidence>
<keyword evidence="7" id="KW-0418">Kinase</keyword>
<organism evidence="20 21">
    <name type="scientific">Symbiodinium pilosum</name>
    <name type="common">Dinoflagellate</name>
    <dbReference type="NCBI Taxonomy" id="2952"/>
    <lineage>
        <taxon>Eukaryota</taxon>
        <taxon>Sar</taxon>
        <taxon>Alveolata</taxon>
        <taxon>Dinophyceae</taxon>
        <taxon>Suessiales</taxon>
        <taxon>Symbiodiniaceae</taxon>
        <taxon>Symbiodinium</taxon>
    </lineage>
</organism>
<evidence type="ECO:0000259" key="19">
    <source>
        <dbReference type="PROSITE" id="PS51146"/>
    </source>
</evidence>
<keyword evidence="21" id="KW-1185">Reference proteome</keyword>
<keyword evidence="13" id="KW-0175">Coiled coil</keyword>
<evidence type="ECO:0000259" key="17">
    <source>
        <dbReference type="PROSITE" id="PS50113"/>
    </source>
</evidence>
<dbReference type="PROSITE" id="PS51146">
    <property type="entry name" value="KAIC"/>
    <property type="match status" value="2"/>
</dbReference>
<dbReference type="FunFam" id="3.30.565.10:FF:000010">
    <property type="entry name" value="Sensor histidine kinase RcsC"/>
    <property type="match status" value="1"/>
</dbReference>
<dbReference type="SMART" id="SM00448">
    <property type="entry name" value="REC"/>
    <property type="match status" value="1"/>
</dbReference>
<dbReference type="Gene3D" id="1.10.287.130">
    <property type="match status" value="1"/>
</dbReference>
<dbReference type="InterPro" id="IPR003661">
    <property type="entry name" value="HisK_dim/P_dom"/>
</dbReference>
<dbReference type="EC" id="2.7.13.3" evidence="3"/>
<feature type="domain" description="KaiC" evidence="19">
    <location>
        <begin position="57"/>
        <end position="294"/>
    </location>
</feature>
<evidence type="ECO:0000256" key="2">
    <source>
        <dbReference type="ARBA" id="ARBA00004370"/>
    </source>
</evidence>
<dbReference type="PROSITE" id="PS50113">
    <property type="entry name" value="PAC"/>
    <property type="match status" value="1"/>
</dbReference>
<dbReference type="NCBIfam" id="TIGR00229">
    <property type="entry name" value="sensory_box"/>
    <property type="match status" value="1"/>
</dbReference>
<evidence type="ECO:0000313" key="21">
    <source>
        <dbReference type="Proteomes" id="UP000649617"/>
    </source>
</evidence>
<dbReference type="SUPFAM" id="SSF55785">
    <property type="entry name" value="PYP-like sensor domain (PAS domain)"/>
    <property type="match status" value="1"/>
</dbReference>
<evidence type="ECO:0000259" key="14">
    <source>
        <dbReference type="PROSITE" id="PS50109"/>
    </source>
</evidence>
<feature type="coiled-coil region" evidence="13">
    <location>
        <begin position="806"/>
        <end position="833"/>
    </location>
</feature>
<dbReference type="InterPro" id="IPR051347">
    <property type="entry name" value="Circadian_clock_KaiC-rel"/>
</dbReference>
<evidence type="ECO:0000256" key="11">
    <source>
        <dbReference type="ARBA" id="ARBA00023306"/>
    </source>
</evidence>
<evidence type="ECO:0000259" key="15">
    <source>
        <dbReference type="PROSITE" id="PS50110"/>
    </source>
</evidence>
<feature type="domain" description="KaiC" evidence="19">
    <location>
        <begin position="295"/>
        <end position="532"/>
    </location>
</feature>
<evidence type="ECO:0000256" key="5">
    <source>
        <dbReference type="ARBA" id="ARBA00022679"/>
    </source>
</evidence>
<dbReference type="CDD" id="cd00082">
    <property type="entry name" value="HisKA"/>
    <property type="match status" value="1"/>
</dbReference>
<dbReference type="SUPFAM" id="SSF52540">
    <property type="entry name" value="P-loop containing nucleoside triphosphate hydrolases"/>
    <property type="match status" value="2"/>
</dbReference>
<keyword evidence="6" id="KW-0547">Nucleotide-binding</keyword>
<dbReference type="EMBL" id="CAJNIZ010043975">
    <property type="protein sequence ID" value="CAE7674324.1"/>
    <property type="molecule type" value="Genomic_DNA"/>
</dbReference>
<dbReference type="InterPro" id="IPR001789">
    <property type="entry name" value="Sig_transdc_resp-reg_receiver"/>
</dbReference>
<evidence type="ECO:0000256" key="9">
    <source>
        <dbReference type="ARBA" id="ARBA00023012"/>
    </source>
</evidence>
<dbReference type="PROSITE" id="PS50109">
    <property type="entry name" value="HIS_KIN"/>
    <property type="match status" value="1"/>
</dbReference>
<keyword evidence="5" id="KW-0808">Transferase</keyword>
<dbReference type="Pfam" id="PF00072">
    <property type="entry name" value="Response_reg"/>
    <property type="match status" value="1"/>
</dbReference>
<gene>
    <name evidence="20" type="primary">luxQ</name>
    <name evidence="20" type="ORF">SPIL2461_LOCUS18663</name>
</gene>
<dbReference type="InterPro" id="IPR000700">
    <property type="entry name" value="PAS-assoc_C"/>
</dbReference>
<evidence type="ECO:0000256" key="4">
    <source>
        <dbReference type="ARBA" id="ARBA00022553"/>
    </source>
</evidence>
<evidence type="ECO:0000256" key="7">
    <source>
        <dbReference type="ARBA" id="ARBA00022777"/>
    </source>
</evidence>
<comment type="catalytic activity">
    <reaction evidence="1">
        <text>ATP + protein L-histidine = ADP + protein N-phospho-L-histidine.</text>
        <dbReference type="EC" id="2.7.13.3"/>
    </reaction>
</comment>
<dbReference type="InterPro" id="IPR003594">
    <property type="entry name" value="HATPase_dom"/>
</dbReference>
<dbReference type="SMART" id="SM00382">
    <property type="entry name" value="AAA"/>
    <property type="match status" value="2"/>
</dbReference>
<dbReference type="Pfam" id="PF06745">
    <property type="entry name" value="ATPase"/>
    <property type="match status" value="2"/>
</dbReference>
<dbReference type="Gene3D" id="3.40.50.2300">
    <property type="match status" value="1"/>
</dbReference>
<dbReference type="PROSITE" id="PS50112">
    <property type="entry name" value="PAS"/>
    <property type="match status" value="1"/>
</dbReference>
<dbReference type="InterPro" id="IPR004358">
    <property type="entry name" value="Sig_transdc_His_kin-like_C"/>
</dbReference>
<feature type="domain" description="Histidine kinase" evidence="14">
    <location>
        <begin position="833"/>
        <end position="1050"/>
    </location>
</feature>
<dbReference type="SUPFAM" id="SSF52172">
    <property type="entry name" value="CheY-like"/>
    <property type="match status" value="1"/>
</dbReference>
<dbReference type="Gene3D" id="3.40.50.300">
    <property type="entry name" value="P-loop containing nucleotide triphosphate hydrolases"/>
    <property type="match status" value="2"/>
</dbReference>
<dbReference type="InterPro" id="IPR011006">
    <property type="entry name" value="CheY-like_superfamily"/>
</dbReference>
<dbReference type="InterPro" id="IPR005467">
    <property type="entry name" value="His_kinase_dom"/>
</dbReference>
<dbReference type="CDD" id="cd00130">
    <property type="entry name" value="PAS"/>
    <property type="match status" value="1"/>
</dbReference>
<dbReference type="PRINTS" id="PR00344">
    <property type="entry name" value="BCTRLSENSOR"/>
</dbReference>
<dbReference type="Proteomes" id="UP000649617">
    <property type="component" value="Unassembled WGS sequence"/>
</dbReference>
<evidence type="ECO:0000256" key="10">
    <source>
        <dbReference type="ARBA" id="ARBA00023136"/>
    </source>
</evidence>
<dbReference type="SUPFAM" id="SSF55874">
    <property type="entry name" value="ATPase domain of HSP90 chaperone/DNA topoisomerase II/histidine kinase"/>
    <property type="match status" value="1"/>
</dbReference>
<feature type="domain" description="PAC" evidence="17">
    <location>
        <begin position="763"/>
        <end position="815"/>
    </location>
</feature>
<feature type="domain" description="PAS" evidence="16">
    <location>
        <begin position="714"/>
        <end position="760"/>
    </location>
</feature>
<dbReference type="AlphaFoldDB" id="A0A812W9J4"/>
<dbReference type="SMART" id="SM00091">
    <property type="entry name" value="PAS"/>
    <property type="match status" value="1"/>
</dbReference>
<dbReference type="Pfam" id="PF08447">
    <property type="entry name" value="PAS_3"/>
    <property type="match status" value="1"/>
</dbReference>
<dbReference type="SMART" id="SM00388">
    <property type="entry name" value="HisKA"/>
    <property type="match status" value="1"/>
</dbReference>
<dbReference type="OrthoDB" id="449174at2759"/>
<evidence type="ECO:0000259" key="18">
    <source>
        <dbReference type="PROSITE" id="PS50162"/>
    </source>
</evidence>
<evidence type="ECO:0000259" key="16">
    <source>
        <dbReference type="PROSITE" id="PS50112"/>
    </source>
</evidence>
<name>A0A812W9J4_SYMPI</name>
<dbReference type="InterPro" id="IPR000014">
    <property type="entry name" value="PAS"/>
</dbReference>
<dbReference type="Pfam" id="PF00512">
    <property type="entry name" value="HisKA"/>
    <property type="match status" value="1"/>
</dbReference>
<dbReference type="FunFam" id="1.10.287.130:FF:000038">
    <property type="entry name" value="Sensory transduction histidine kinase"/>
    <property type="match status" value="1"/>
</dbReference>
<dbReference type="SMART" id="SM00387">
    <property type="entry name" value="HATPase_c"/>
    <property type="match status" value="1"/>
</dbReference>
<feature type="domain" description="RecA family profile 1" evidence="18">
    <location>
        <begin position="55"/>
        <end position="100"/>
    </location>
</feature>
<keyword evidence="10" id="KW-0472">Membrane</keyword>
<sequence>MFGTPQRICRGRNSRRRRPFCYTVVPDRCPPILRHLRRALETQTDEKVTDNQIEERARVSTGIGALDDVLHGGLTADRLYLIEGSPGSGKTTLGMQFLLAGRDAGEKGIYVTRSESVGELRDIARSHGWCLDGIEIHELVRPDEDVDRVQYTMFEPAEVELGATVGDVHKQIDSIKPDRIVFDSLSEMRLLSQGALRYRREILALKQFLAGRHCTSLLLDDKSDGDDQELQSLVHGVIRLEQRLTDYGGERRFLRVTKFRGSDFIGGAHDLQLVRGGIRVYPRGVDGPAAEVDGQSVSSGLPALDSLLGGGLAKGSSTLLLGPAGIGKSTTGVQFAVEAAKRGERAVLFEFEESSHALFLRSKGLGLPLRRYVDEGLIEVRHLKAGEITPNEFSMIVRSAAEPDQKSRPTSVVLIDSLNGYLNSMPHEKHLMIQLNDMLNYLAKRGVVTFLVVAQHGMLGRGMATPVDTSYLADAVILFRYFEADGEIHRAISVVKNRTANHERTIREFSMGEQGLVIGQPLTNFRGVLSGTPEFVGSQDALMPDREVAVLAPTASDSRICDEILQNAEIGVAFCRDIGELCQAIEAGVGVGVAPEAWLNAAGFKRIQRTLANQPDWSEFPLLVLLGKAALSSQRVEQLLSLGNVTLVPCPIRIAVFVSTVRARLRDRQRQCAVRDLIDERRRAAEGAAIDSRRLQMALQAGQMGVWEWSERELYWSPRFYELFGFDSELAPEPERCFERVHDDDRDELVDRWERSLADGVDLEMEFRILHPRLGQRWLSAIGEPVRGKSGRTIRHSGVIWDVTPRHDAEASLREAREQAELANRSKSEFLANMSHEIRTPMTAILGYVDLIGESATNGEARQHVATVRRNGLYLLEIINDILDLSKIEADKIELFAEPFSPISVVEDVRSVMGVRAAESGIKFELDYSDVPEVIVSDPKRLKQILINLVGNAIKFTDRGVVTLSVRYDKSTNRIEFQVADTGIGMTKRQIHQLFKPFTQVDSSVSRRFEGTGLGLAISQRLAGLMGGDIAVRSEPGVGSCFTATIDCGDIAGARLIPLDRSSEYEPQPLASEGAPLACSVLIVDDRREIRYLATRLLGKAGASITEAEDGQQAVEMVQEMLRNDRIVDIILLDMQMPRLDGYRTADQLRRLGYKGPIVALTADAMQGDMSRCIKAGCDDYLSKPIDNGLLLAKVRRLVLS</sequence>
<dbReference type="InterPro" id="IPR036890">
    <property type="entry name" value="HATPase_C_sf"/>
</dbReference>
<dbReference type="CDD" id="cd19488">
    <property type="entry name" value="KaiC-like_N"/>
    <property type="match status" value="1"/>
</dbReference>
<dbReference type="Pfam" id="PF02518">
    <property type="entry name" value="HATPase_c"/>
    <property type="match status" value="1"/>
</dbReference>
<dbReference type="SUPFAM" id="SSF47384">
    <property type="entry name" value="Homodimeric domain of signal transducing histidine kinase"/>
    <property type="match status" value="1"/>
</dbReference>
<dbReference type="InterPro" id="IPR014774">
    <property type="entry name" value="KaiC-like_dom"/>
</dbReference>
<dbReference type="PANTHER" id="PTHR42926">
    <property type="match status" value="1"/>
</dbReference>
<dbReference type="Gene3D" id="2.10.70.100">
    <property type="match status" value="1"/>
</dbReference>
<dbReference type="GO" id="GO:0005524">
    <property type="term" value="F:ATP binding"/>
    <property type="evidence" value="ECO:0007669"/>
    <property type="project" value="UniProtKB-KW"/>
</dbReference>
<dbReference type="InterPro" id="IPR003593">
    <property type="entry name" value="AAA+_ATPase"/>
</dbReference>
<protein>
    <recommendedName>
        <fullName evidence="3">histidine kinase</fullName>
        <ecNumber evidence="3">2.7.13.3</ecNumber>
    </recommendedName>
</protein>
<dbReference type="GO" id="GO:0140664">
    <property type="term" value="F:ATP-dependent DNA damage sensor activity"/>
    <property type="evidence" value="ECO:0007669"/>
    <property type="project" value="InterPro"/>
</dbReference>
<evidence type="ECO:0000256" key="3">
    <source>
        <dbReference type="ARBA" id="ARBA00012438"/>
    </source>
</evidence>
<dbReference type="GO" id="GO:0003677">
    <property type="term" value="F:DNA binding"/>
    <property type="evidence" value="ECO:0007669"/>
    <property type="project" value="InterPro"/>
</dbReference>